<proteinExistence type="predicted"/>
<accession>Q7UVT1</accession>
<organism evidence="1 2">
    <name type="scientific">Rhodopirellula baltica (strain DSM 10527 / NCIMB 13988 / SH1)</name>
    <dbReference type="NCBI Taxonomy" id="243090"/>
    <lineage>
        <taxon>Bacteria</taxon>
        <taxon>Pseudomonadati</taxon>
        <taxon>Planctomycetota</taxon>
        <taxon>Planctomycetia</taxon>
        <taxon>Pirellulales</taxon>
        <taxon>Pirellulaceae</taxon>
        <taxon>Rhodopirellula</taxon>
    </lineage>
</organism>
<dbReference type="InParanoid" id="Q7UVT1"/>
<dbReference type="HOGENOM" id="CLU_2938666_0_0_0"/>
<protein>
    <submittedName>
        <fullName evidence="1">Uncharacterized protein</fullName>
    </submittedName>
</protein>
<sequence>MNATNCQPIVTAIAKRIPASPVQPVAGIAKPKKSTVISEFLANPATLPTVASQPAESARS</sequence>
<dbReference type="STRING" id="243090.RB2462"/>
<dbReference type="EMBL" id="BX294137">
    <property type="protein sequence ID" value="CAD72640.1"/>
    <property type="molecule type" value="Genomic_DNA"/>
</dbReference>
<evidence type="ECO:0000313" key="2">
    <source>
        <dbReference type="Proteomes" id="UP000001025"/>
    </source>
</evidence>
<dbReference type="EnsemblBacteria" id="CAD72640">
    <property type="protein sequence ID" value="CAD72640"/>
    <property type="gene ID" value="RB2462"/>
</dbReference>
<dbReference type="Proteomes" id="UP000001025">
    <property type="component" value="Chromosome"/>
</dbReference>
<name>Q7UVT1_RHOBA</name>
<dbReference type="KEGG" id="rba:RB2462"/>
<dbReference type="AlphaFoldDB" id="Q7UVT1"/>
<evidence type="ECO:0000313" key="1">
    <source>
        <dbReference type="EMBL" id="CAD72640.1"/>
    </source>
</evidence>
<keyword evidence="2" id="KW-1185">Reference proteome</keyword>
<reference evidence="1 2" key="1">
    <citation type="journal article" date="2003" name="Proc. Natl. Acad. Sci. U.S.A.">
        <title>Complete genome sequence of the marine planctomycete Pirellula sp. strain 1.</title>
        <authorList>
            <person name="Gloeckner F.O."/>
            <person name="Kube M."/>
            <person name="Bauer M."/>
            <person name="Teeling H."/>
            <person name="Lombardot T."/>
            <person name="Ludwig W."/>
            <person name="Gade D."/>
            <person name="Beck A."/>
            <person name="Borzym K."/>
            <person name="Heitmann K."/>
            <person name="Rabus R."/>
            <person name="Schlesner H."/>
            <person name="Amann R."/>
            <person name="Reinhardt R."/>
        </authorList>
    </citation>
    <scope>NUCLEOTIDE SEQUENCE [LARGE SCALE GENOMIC DNA]</scope>
    <source>
        <strain evidence="2">DSM 10527 / NCIMB 13988 / SH1</strain>
    </source>
</reference>
<gene>
    <name evidence="1" type="ordered locus">RB2462</name>
</gene>